<sequence length="405" mass="42206">MTSLDSPPSFSRRTLLRAASAGALLGAASTLALAGPGQPGGPRLAFVILRGGLDGLYAVPAVGDPAFASARGPLAEYASAPLPLQGVFALHPALTELHGMYQRNEAAVLHAVGLSYHERSHFDAQQVLESGGTQPYQLKDGWLGRALQADARKGLAMNTAVPLVLRGSRNIDTWAPSRMPDPSDDLLQRLSRMYGDDAALAGALQRARGLREGPEGDAMASDMAGGKAVAAFPALCTRAAEFLAQDQGPQVAVLEIEGWDSHADQAAPKGRLSANLRQLDAGLAALRAGLTAPSAKNAWNRTVVMVATEFGRTVEVNGTRGTDHGTGAAAFLLGGAVRGGRVIADWPGLAAAQRFEGRDLKVTTDLRAPMKALLGDHLKVASAVIERDVFPDSAAVRPAEGLLKS</sequence>
<accession>A0ABP3VMS6</accession>
<dbReference type="Pfam" id="PF07394">
    <property type="entry name" value="DUF1501"/>
    <property type="match status" value="1"/>
</dbReference>
<evidence type="ECO:0000313" key="3">
    <source>
        <dbReference type="Proteomes" id="UP001500279"/>
    </source>
</evidence>
<name>A0ABP3VMS6_9BURK</name>
<reference evidence="3" key="1">
    <citation type="journal article" date="2019" name="Int. J. Syst. Evol. Microbiol.">
        <title>The Global Catalogue of Microorganisms (GCM) 10K type strain sequencing project: providing services to taxonomists for standard genome sequencing and annotation.</title>
        <authorList>
            <consortium name="The Broad Institute Genomics Platform"/>
            <consortium name="The Broad Institute Genome Sequencing Center for Infectious Disease"/>
            <person name="Wu L."/>
            <person name="Ma J."/>
        </authorList>
    </citation>
    <scope>NUCLEOTIDE SEQUENCE [LARGE SCALE GENOMIC DNA]</scope>
    <source>
        <strain evidence="3">JCM 15503</strain>
    </source>
</reference>
<dbReference type="PROSITE" id="PS51318">
    <property type="entry name" value="TAT"/>
    <property type="match status" value="1"/>
</dbReference>
<keyword evidence="3" id="KW-1185">Reference proteome</keyword>
<dbReference type="InterPro" id="IPR010869">
    <property type="entry name" value="DUF1501"/>
</dbReference>
<dbReference type="PANTHER" id="PTHR43737:SF1">
    <property type="entry name" value="DUF1501 DOMAIN-CONTAINING PROTEIN"/>
    <property type="match status" value="1"/>
</dbReference>
<dbReference type="EMBL" id="BAAAEW010000026">
    <property type="protein sequence ID" value="GAA0760158.1"/>
    <property type="molecule type" value="Genomic_DNA"/>
</dbReference>
<proteinExistence type="predicted"/>
<organism evidence="2 3">
    <name type="scientific">Ideonella azotifigens</name>
    <dbReference type="NCBI Taxonomy" id="513160"/>
    <lineage>
        <taxon>Bacteria</taxon>
        <taxon>Pseudomonadati</taxon>
        <taxon>Pseudomonadota</taxon>
        <taxon>Betaproteobacteria</taxon>
        <taxon>Burkholderiales</taxon>
        <taxon>Sphaerotilaceae</taxon>
        <taxon>Ideonella</taxon>
    </lineage>
</organism>
<dbReference type="RefSeq" id="WP_170200739.1">
    <property type="nucleotide sequence ID" value="NZ_BAAAEW010000026.1"/>
</dbReference>
<gene>
    <name evidence="2" type="ORF">GCM10009107_42390</name>
</gene>
<dbReference type="PANTHER" id="PTHR43737">
    <property type="entry name" value="BLL7424 PROTEIN"/>
    <property type="match status" value="1"/>
</dbReference>
<feature type="chain" id="PRO_5046177838" evidence="1">
    <location>
        <begin position="35"/>
        <end position="405"/>
    </location>
</feature>
<evidence type="ECO:0000313" key="2">
    <source>
        <dbReference type="EMBL" id="GAA0760158.1"/>
    </source>
</evidence>
<protein>
    <submittedName>
        <fullName evidence="2">DUF1501 domain-containing protein</fullName>
    </submittedName>
</protein>
<dbReference type="InterPro" id="IPR006311">
    <property type="entry name" value="TAT_signal"/>
</dbReference>
<dbReference type="Proteomes" id="UP001500279">
    <property type="component" value="Unassembled WGS sequence"/>
</dbReference>
<keyword evidence="1" id="KW-0732">Signal</keyword>
<feature type="signal peptide" evidence="1">
    <location>
        <begin position="1"/>
        <end position="34"/>
    </location>
</feature>
<comment type="caution">
    <text evidence="2">The sequence shown here is derived from an EMBL/GenBank/DDBJ whole genome shotgun (WGS) entry which is preliminary data.</text>
</comment>
<evidence type="ECO:0000256" key="1">
    <source>
        <dbReference type="SAM" id="SignalP"/>
    </source>
</evidence>